<dbReference type="EMBL" id="BQNB010012334">
    <property type="protein sequence ID" value="GJT02252.1"/>
    <property type="molecule type" value="Genomic_DNA"/>
</dbReference>
<evidence type="ECO:0000313" key="2">
    <source>
        <dbReference type="EMBL" id="GJT02252.1"/>
    </source>
</evidence>
<keyword evidence="1" id="KW-0472">Membrane</keyword>
<evidence type="ECO:0000256" key="1">
    <source>
        <dbReference type="SAM" id="Phobius"/>
    </source>
</evidence>
<organism evidence="2 3">
    <name type="scientific">Tanacetum coccineum</name>
    <dbReference type="NCBI Taxonomy" id="301880"/>
    <lineage>
        <taxon>Eukaryota</taxon>
        <taxon>Viridiplantae</taxon>
        <taxon>Streptophyta</taxon>
        <taxon>Embryophyta</taxon>
        <taxon>Tracheophyta</taxon>
        <taxon>Spermatophyta</taxon>
        <taxon>Magnoliopsida</taxon>
        <taxon>eudicotyledons</taxon>
        <taxon>Gunneridae</taxon>
        <taxon>Pentapetalae</taxon>
        <taxon>asterids</taxon>
        <taxon>campanulids</taxon>
        <taxon>Asterales</taxon>
        <taxon>Asteraceae</taxon>
        <taxon>Asteroideae</taxon>
        <taxon>Anthemideae</taxon>
        <taxon>Anthemidinae</taxon>
        <taxon>Tanacetum</taxon>
    </lineage>
</organism>
<dbReference type="Proteomes" id="UP001151760">
    <property type="component" value="Unassembled WGS sequence"/>
</dbReference>
<protein>
    <recommendedName>
        <fullName evidence="4">Reverse transcriptase domain-containing protein</fullName>
    </recommendedName>
</protein>
<comment type="caution">
    <text evidence="2">The sequence shown here is derived from an EMBL/GenBank/DDBJ whole genome shotgun (WGS) entry which is preliminary data.</text>
</comment>
<name>A0ABQ5AKG3_9ASTR</name>
<sequence>MLIVPRSFSKSFPKSLVTRVDFSFLVVLGSLILITLSDLGASTILMPLLLEKHGLSDLTSTKDFVADPRVPLILGRPFLRTARVLIDVHGEELVIRDGLERIVFKPDGSQDNESIHMMDVYDDRVKDVCEPESNDDSATSAIVDEFESLFWGT</sequence>
<keyword evidence="1" id="KW-1133">Transmembrane helix</keyword>
<accession>A0ABQ5AKG3</accession>
<keyword evidence="3" id="KW-1185">Reference proteome</keyword>
<reference evidence="2" key="2">
    <citation type="submission" date="2022-01" db="EMBL/GenBank/DDBJ databases">
        <authorList>
            <person name="Yamashiro T."/>
            <person name="Shiraishi A."/>
            <person name="Satake H."/>
            <person name="Nakayama K."/>
        </authorList>
    </citation>
    <scope>NUCLEOTIDE SEQUENCE</scope>
</reference>
<evidence type="ECO:0008006" key="4">
    <source>
        <dbReference type="Google" id="ProtNLM"/>
    </source>
</evidence>
<evidence type="ECO:0000313" key="3">
    <source>
        <dbReference type="Proteomes" id="UP001151760"/>
    </source>
</evidence>
<reference evidence="2" key="1">
    <citation type="journal article" date="2022" name="Int. J. Mol. Sci.">
        <title>Draft Genome of Tanacetum Coccineum: Genomic Comparison of Closely Related Tanacetum-Family Plants.</title>
        <authorList>
            <person name="Yamashiro T."/>
            <person name="Shiraishi A."/>
            <person name="Nakayama K."/>
            <person name="Satake H."/>
        </authorList>
    </citation>
    <scope>NUCLEOTIDE SEQUENCE</scope>
</reference>
<keyword evidence="1" id="KW-0812">Transmembrane</keyword>
<feature type="transmembrane region" description="Helical" evidence="1">
    <location>
        <begin position="22"/>
        <end position="50"/>
    </location>
</feature>
<proteinExistence type="predicted"/>
<gene>
    <name evidence="2" type="ORF">Tco_0823421</name>
</gene>